<keyword evidence="1" id="KW-0328">Glycosyltransferase</keyword>
<dbReference type="InterPro" id="IPR028098">
    <property type="entry name" value="Glyco_trans_4-like_N"/>
</dbReference>
<dbReference type="KEGG" id="cate:C2869_01860"/>
<dbReference type="GO" id="GO:0016757">
    <property type="term" value="F:glycosyltransferase activity"/>
    <property type="evidence" value="ECO:0007669"/>
    <property type="project" value="UniProtKB-KW"/>
</dbReference>
<dbReference type="SUPFAM" id="SSF53756">
    <property type="entry name" value="UDP-Glycosyltransferase/glycogen phosphorylase"/>
    <property type="match status" value="1"/>
</dbReference>
<evidence type="ECO:0000259" key="4">
    <source>
        <dbReference type="Pfam" id="PF13439"/>
    </source>
</evidence>
<accession>A0A2S0VM25</accession>
<dbReference type="Pfam" id="PF13439">
    <property type="entry name" value="Glyco_transf_4"/>
    <property type="match status" value="1"/>
</dbReference>
<dbReference type="AlphaFoldDB" id="A0A2S0VM25"/>
<keyword evidence="2 5" id="KW-0808">Transferase</keyword>
<dbReference type="Proteomes" id="UP000244441">
    <property type="component" value="Chromosome"/>
</dbReference>
<evidence type="ECO:0000313" key="6">
    <source>
        <dbReference type="Proteomes" id="UP000244441"/>
    </source>
</evidence>
<protein>
    <submittedName>
        <fullName evidence="5">Glycosyltransferase family 1 protein</fullName>
    </submittedName>
</protein>
<proteinExistence type="predicted"/>
<dbReference type="CDD" id="cd03801">
    <property type="entry name" value="GT4_PimA-like"/>
    <property type="match status" value="1"/>
</dbReference>
<dbReference type="Gene3D" id="3.40.50.2000">
    <property type="entry name" value="Glycogen Phosphorylase B"/>
    <property type="match status" value="2"/>
</dbReference>
<feature type="domain" description="Glycosyltransferase subfamily 4-like N-terminal" evidence="4">
    <location>
        <begin position="23"/>
        <end position="180"/>
    </location>
</feature>
<evidence type="ECO:0000256" key="2">
    <source>
        <dbReference type="ARBA" id="ARBA00022679"/>
    </source>
</evidence>
<dbReference type="EMBL" id="CP026604">
    <property type="protein sequence ID" value="AWB65266.1"/>
    <property type="molecule type" value="Genomic_DNA"/>
</dbReference>
<name>A0A2S0VM25_9ALTE</name>
<dbReference type="PANTHER" id="PTHR12526:SF510">
    <property type="entry name" value="D-INOSITOL 3-PHOSPHATE GLYCOSYLTRANSFERASE"/>
    <property type="match status" value="1"/>
</dbReference>
<organism evidence="5 6">
    <name type="scientific">Saccharobesus litoralis</name>
    <dbReference type="NCBI Taxonomy" id="2172099"/>
    <lineage>
        <taxon>Bacteria</taxon>
        <taxon>Pseudomonadati</taxon>
        <taxon>Pseudomonadota</taxon>
        <taxon>Gammaproteobacteria</taxon>
        <taxon>Alteromonadales</taxon>
        <taxon>Alteromonadaceae</taxon>
        <taxon>Saccharobesus</taxon>
    </lineage>
</organism>
<evidence type="ECO:0000256" key="1">
    <source>
        <dbReference type="ARBA" id="ARBA00022676"/>
    </source>
</evidence>
<sequence length="421" mass="47530">MRLIMPANPAKILFVHYGEQVYRGSEVCLINLIANLDRNCFEPVLWCNSPEIAAVGKSHNIEVIRSDFSLLLGWQAPRFNVKAFWQQVRQGQQIIKQHNIDLVHCNSAAPTQWMVAACRLTDIPLLSHLHSSYPLRDRITLGLHAANKVVCVNNEIKKQLTDDGMPDERISVIANGLDMDKLQRIFPIDVRQQLKLQYDDILLASTGYLTPVKGMDLCIEAVAELEHVHNIKAHLMLIGDGPEWDNLVTLATKLGVKDRVHLMDSSDLVTSMLWDNADIYLSGSRQEAFGLAIAEAGVANIPVVAPQVGGVPMIVKHEKTGLLYPAQNVKAMATQVARLVENTQLRHHLARALKQHVADNFTIDHYTQHFASTYRQLIRQQQQNKLKHDWSISLTPFKRLASIAWRQFSHRLGNIQIKQDS</sequence>
<dbReference type="PANTHER" id="PTHR12526">
    <property type="entry name" value="GLYCOSYLTRANSFERASE"/>
    <property type="match status" value="1"/>
</dbReference>
<reference evidence="5 6" key="1">
    <citation type="submission" date="2018-01" db="EMBL/GenBank/DDBJ databases">
        <title>Genome sequence of a Cantenovulum-like bacteria.</title>
        <authorList>
            <person name="Tan W.R."/>
            <person name="Lau N.-S."/>
            <person name="Go F."/>
            <person name="Amirul A.-A.A."/>
        </authorList>
    </citation>
    <scope>NUCLEOTIDE SEQUENCE [LARGE SCALE GENOMIC DNA]</scope>
    <source>
        <strain evidence="5 6">CCB-QB4</strain>
    </source>
</reference>
<feature type="domain" description="Glycosyl transferase family 1" evidence="3">
    <location>
        <begin position="191"/>
        <end position="354"/>
    </location>
</feature>
<gene>
    <name evidence="5" type="ORF">C2869_01860</name>
</gene>
<dbReference type="InterPro" id="IPR001296">
    <property type="entry name" value="Glyco_trans_1"/>
</dbReference>
<keyword evidence="6" id="KW-1185">Reference proteome</keyword>
<dbReference type="GO" id="GO:1901135">
    <property type="term" value="P:carbohydrate derivative metabolic process"/>
    <property type="evidence" value="ECO:0007669"/>
    <property type="project" value="UniProtKB-ARBA"/>
</dbReference>
<evidence type="ECO:0000313" key="5">
    <source>
        <dbReference type="EMBL" id="AWB65266.1"/>
    </source>
</evidence>
<dbReference type="Pfam" id="PF00534">
    <property type="entry name" value="Glycos_transf_1"/>
    <property type="match status" value="1"/>
</dbReference>
<evidence type="ECO:0000259" key="3">
    <source>
        <dbReference type="Pfam" id="PF00534"/>
    </source>
</evidence>